<dbReference type="PANTHER" id="PTHR43570">
    <property type="entry name" value="ALDEHYDE DEHYDROGENASE"/>
    <property type="match status" value="1"/>
</dbReference>
<sequence>MSTHEIVERIAAAWIEGRLENVLERQKQLAVLHQSLHKRIAIFVRALQQDTNCSSDLATSEIVVALDNINSWYERLDFQDTLRNERNIKHEKGPATFQVPLGRTLIVQSFWSPIISVLSPLAGSLAGGNPTIVLGSHLFAATNKLLKEIVEESLDVEAFHFEPSIDTSDHEAFTNEQFATVVLHSHEASERFGPLVRNTNPSVRLIEPYYGIPAGIIDRSAGGSLDAAFQHINSSLQVSGLPSNPLRIPRLFFVDEALVEVFKKKFPVHSEKSVGALESLLRKHYSDLVPSFAAKNKSGIQASTLPRVENIATVKTDKGAEIILVPTRSLDHTIDLLNKINGGSGAQAVYIFAAGKEAFYLGNFIATSQVYINEIPIRSIVGANGRSAYNLEDFTETKTMVHASASPPRNVSLQASKLNTQRVKQANGGRMSYFEQGLILGLAMGLVALTGIGIYHMGSPKLHDHSSIQIAESSGVQNSGTLIDVSFEIGDWVIIIDIDWVESSIKYPRPDVKSQKV</sequence>
<accession>A0A163M293</accession>
<evidence type="ECO:0000256" key="1">
    <source>
        <dbReference type="ARBA" id="ARBA00009986"/>
    </source>
</evidence>
<proteinExistence type="inferred from homology"/>
<comment type="caution">
    <text evidence="3">The sequence shown here is derived from an EMBL/GenBank/DDBJ whole genome shotgun (WGS) entry which is preliminary data.</text>
</comment>
<dbReference type="InterPro" id="IPR012394">
    <property type="entry name" value="Aldehyde_DH_NAD(P)"/>
</dbReference>
<dbReference type="AlphaFoldDB" id="A0A163M293"/>
<evidence type="ECO:0000313" key="4">
    <source>
        <dbReference type="Proteomes" id="UP000076837"/>
    </source>
</evidence>
<comment type="similarity">
    <text evidence="1">Belongs to the aldehyde dehydrogenase family.</text>
</comment>
<organism evidence="3 4">
    <name type="scientific">Didymella rabiei</name>
    <name type="common">Chickpea ascochyta blight fungus</name>
    <name type="synonym">Mycosphaerella rabiei</name>
    <dbReference type="NCBI Taxonomy" id="5454"/>
    <lineage>
        <taxon>Eukaryota</taxon>
        <taxon>Fungi</taxon>
        <taxon>Dikarya</taxon>
        <taxon>Ascomycota</taxon>
        <taxon>Pezizomycotina</taxon>
        <taxon>Dothideomycetes</taxon>
        <taxon>Pleosporomycetidae</taxon>
        <taxon>Pleosporales</taxon>
        <taxon>Pleosporineae</taxon>
        <taxon>Didymellaceae</taxon>
        <taxon>Ascochyta</taxon>
    </lineage>
</organism>
<dbReference type="SUPFAM" id="SSF53720">
    <property type="entry name" value="ALDH-like"/>
    <property type="match status" value="1"/>
</dbReference>
<protein>
    <submittedName>
        <fullName evidence="3">Oxidoreductase</fullName>
    </submittedName>
</protein>
<dbReference type="GO" id="GO:0005737">
    <property type="term" value="C:cytoplasm"/>
    <property type="evidence" value="ECO:0007669"/>
    <property type="project" value="TreeGrafter"/>
</dbReference>
<dbReference type="InterPro" id="IPR016161">
    <property type="entry name" value="Ald_DH/histidinol_DH"/>
</dbReference>
<name>A0A163M293_DIDRA</name>
<dbReference type="OrthoDB" id="5840532at2759"/>
<dbReference type="EMBL" id="JYNV01000021">
    <property type="protein sequence ID" value="KZM28334.1"/>
    <property type="molecule type" value="Genomic_DNA"/>
</dbReference>
<dbReference type="PANTHER" id="PTHR43570:SF16">
    <property type="entry name" value="ALDEHYDE DEHYDROGENASE TYPE III, ISOFORM Q"/>
    <property type="match status" value="1"/>
</dbReference>
<keyword evidence="2" id="KW-0560">Oxidoreductase</keyword>
<reference evidence="3 4" key="1">
    <citation type="journal article" date="2016" name="Sci. Rep.">
        <title>Draft genome sequencing and secretome analysis of fungal phytopathogen Ascochyta rabiei provides insight into the necrotrophic effector repertoire.</title>
        <authorList>
            <person name="Verma S."/>
            <person name="Gazara R.K."/>
            <person name="Nizam S."/>
            <person name="Parween S."/>
            <person name="Chattopadhyay D."/>
            <person name="Verma P.K."/>
        </authorList>
    </citation>
    <scope>NUCLEOTIDE SEQUENCE [LARGE SCALE GENOMIC DNA]</scope>
    <source>
        <strain evidence="3 4">ArDII</strain>
    </source>
</reference>
<dbReference type="Proteomes" id="UP000076837">
    <property type="component" value="Unassembled WGS sequence"/>
</dbReference>
<dbReference type="InterPro" id="IPR015590">
    <property type="entry name" value="Aldehyde_DH_dom"/>
</dbReference>
<keyword evidence="4" id="KW-1185">Reference proteome</keyword>
<dbReference type="GO" id="GO:0004029">
    <property type="term" value="F:aldehyde dehydrogenase (NAD+) activity"/>
    <property type="evidence" value="ECO:0007669"/>
    <property type="project" value="TreeGrafter"/>
</dbReference>
<dbReference type="Gene3D" id="3.40.605.10">
    <property type="entry name" value="Aldehyde Dehydrogenase, Chain A, domain 1"/>
    <property type="match status" value="1"/>
</dbReference>
<dbReference type="Pfam" id="PF00171">
    <property type="entry name" value="Aldedh"/>
    <property type="match status" value="1"/>
</dbReference>
<dbReference type="GO" id="GO:0006081">
    <property type="term" value="P:aldehyde metabolic process"/>
    <property type="evidence" value="ECO:0007669"/>
    <property type="project" value="InterPro"/>
</dbReference>
<dbReference type="STRING" id="5454.A0A163M293"/>
<gene>
    <name evidence="3" type="ORF">ST47_g518</name>
</gene>
<evidence type="ECO:0000313" key="3">
    <source>
        <dbReference type="EMBL" id="KZM28334.1"/>
    </source>
</evidence>
<evidence type="ECO:0000256" key="2">
    <source>
        <dbReference type="ARBA" id="ARBA00023002"/>
    </source>
</evidence>
<dbReference type="InterPro" id="IPR016162">
    <property type="entry name" value="Ald_DH_N"/>
</dbReference>